<feature type="transmembrane region" description="Helical" evidence="7">
    <location>
        <begin position="12"/>
        <end position="35"/>
    </location>
</feature>
<keyword evidence="4 7" id="KW-0812">Transmembrane</keyword>
<evidence type="ECO:0000259" key="8">
    <source>
        <dbReference type="PROSITE" id="PS50850"/>
    </source>
</evidence>
<feature type="transmembrane region" description="Helical" evidence="7">
    <location>
        <begin position="253"/>
        <end position="275"/>
    </location>
</feature>
<dbReference type="Pfam" id="PF07690">
    <property type="entry name" value="MFS_1"/>
    <property type="match status" value="1"/>
</dbReference>
<dbReference type="RefSeq" id="WP_230494790.1">
    <property type="nucleotide sequence ID" value="NZ_CAKJTG010000001.1"/>
</dbReference>
<organism evidence="9 10">
    <name type="scientific">Pseudoneobacillus rhizosphaerae</name>
    <dbReference type="NCBI Taxonomy" id="2880968"/>
    <lineage>
        <taxon>Bacteria</taxon>
        <taxon>Bacillati</taxon>
        <taxon>Bacillota</taxon>
        <taxon>Bacilli</taxon>
        <taxon>Bacillales</taxon>
        <taxon>Bacillaceae</taxon>
        <taxon>Pseudoneobacillus</taxon>
    </lineage>
</organism>
<protein>
    <submittedName>
        <fullName evidence="9">Enterobactin exporter EntS</fullName>
    </submittedName>
</protein>
<dbReference type="PROSITE" id="PS50850">
    <property type="entry name" value="MFS"/>
    <property type="match status" value="1"/>
</dbReference>
<evidence type="ECO:0000256" key="4">
    <source>
        <dbReference type="ARBA" id="ARBA00022692"/>
    </source>
</evidence>
<evidence type="ECO:0000313" key="10">
    <source>
        <dbReference type="Proteomes" id="UP000789845"/>
    </source>
</evidence>
<evidence type="ECO:0000256" key="2">
    <source>
        <dbReference type="ARBA" id="ARBA00022448"/>
    </source>
</evidence>
<evidence type="ECO:0000256" key="5">
    <source>
        <dbReference type="ARBA" id="ARBA00022989"/>
    </source>
</evidence>
<evidence type="ECO:0000256" key="3">
    <source>
        <dbReference type="ARBA" id="ARBA00022475"/>
    </source>
</evidence>
<feature type="transmembrane region" description="Helical" evidence="7">
    <location>
        <begin position="223"/>
        <end position="241"/>
    </location>
</feature>
<comment type="caution">
    <text evidence="9">The sequence shown here is derived from an EMBL/GenBank/DDBJ whole genome shotgun (WGS) entry which is preliminary data.</text>
</comment>
<feature type="transmembrane region" description="Helical" evidence="7">
    <location>
        <begin position="41"/>
        <end position="66"/>
    </location>
</feature>
<dbReference type="Proteomes" id="UP000789845">
    <property type="component" value="Unassembled WGS sequence"/>
</dbReference>
<feature type="domain" description="Major facilitator superfamily (MFS) profile" evidence="8">
    <location>
        <begin position="1"/>
        <end position="190"/>
    </location>
</feature>
<dbReference type="InterPro" id="IPR036259">
    <property type="entry name" value="MFS_trans_sf"/>
</dbReference>
<name>A0A9C7L932_9BACI</name>
<dbReference type="PANTHER" id="PTHR43266">
    <property type="entry name" value="MACROLIDE-EFFLUX PROTEIN"/>
    <property type="match status" value="1"/>
</dbReference>
<keyword evidence="10" id="KW-1185">Reference proteome</keyword>
<keyword evidence="6 7" id="KW-0472">Membrane</keyword>
<dbReference type="EMBL" id="CAKJTG010000001">
    <property type="protein sequence ID" value="CAG9606507.1"/>
    <property type="molecule type" value="Genomic_DNA"/>
</dbReference>
<accession>A0A9C7L932</accession>
<dbReference type="InterPro" id="IPR020846">
    <property type="entry name" value="MFS_dom"/>
</dbReference>
<dbReference type="PANTHER" id="PTHR43266:SF2">
    <property type="entry name" value="MAJOR FACILITATOR SUPERFAMILY (MFS) PROFILE DOMAIN-CONTAINING PROTEIN"/>
    <property type="match status" value="1"/>
</dbReference>
<keyword evidence="2" id="KW-0813">Transport</keyword>
<evidence type="ECO:0000256" key="7">
    <source>
        <dbReference type="SAM" id="Phobius"/>
    </source>
</evidence>
<dbReference type="GO" id="GO:0022857">
    <property type="term" value="F:transmembrane transporter activity"/>
    <property type="evidence" value="ECO:0007669"/>
    <property type="project" value="InterPro"/>
</dbReference>
<keyword evidence="5 7" id="KW-1133">Transmembrane helix</keyword>
<keyword evidence="3" id="KW-1003">Cell membrane</keyword>
<reference evidence="9" key="1">
    <citation type="submission" date="2021-10" db="EMBL/GenBank/DDBJ databases">
        <authorList>
            <person name="Criscuolo A."/>
        </authorList>
    </citation>
    <scope>NUCLEOTIDE SEQUENCE</scope>
    <source>
        <strain evidence="9">CIP111885</strain>
    </source>
</reference>
<evidence type="ECO:0000256" key="1">
    <source>
        <dbReference type="ARBA" id="ARBA00004651"/>
    </source>
</evidence>
<evidence type="ECO:0000256" key="6">
    <source>
        <dbReference type="ARBA" id="ARBA00023136"/>
    </source>
</evidence>
<dbReference type="AlphaFoldDB" id="A0A9C7L932"/>
<dbReference type="InterPro" id="IPR011701">
    <property type="entry name" value="MFS"/>
</dbReference>
<gene>
    <name evidence="9" type="primary">entS_1</name>
    <name evidence="9" type="ORF">NEOCIP111885_00195</name>
</gene>
<feature type="transmembrane region" description="Helical" evidence="7">
    <location>
        <begin position="394"/>
        <end position="414"/>
    </location>
</feature>
<dbReference type="SUPFAM" id="SSF103473">
    <property type="entry name" value="MFS general substrate transporter"/>
    <property type="match status" value="1"/>
</dbReference>
<feature type="transmembrane region" description="Helical" evidence="7">
    <location>
        <begin position="342"/>
        <end position="361"/>
    </location>
</feature>
<comment type="subcellular location">
    <subcellularLocation>
        <location evidence="1">Cell membrane</location>
        <topology evidence="1">Multi-pass membrane protein</topology>
    </subcellularLocation>
</comment>
<feature type="transmembrane region" description="Helical" evidence="7">
    <location>
        <begin position="73"/>
        <end position="95"/>
    </location>
</feature>
<feature type="transmembrane region" description="Helical" evidence="7">
    <location>
        <begin position="282"/>
        <end position="301"/>
    </location>
</feature>
<feature type="transmembrane region" description="Helical" evidence="7">
    <location>
        <begin position="307"/>
        <end position="330"/>
    </location>
</feature>
<dbReference type="CDD" id="cd06173">
    <property type="entry name" value="MFS_MefA_like"/>
    <property type="match status" value="1"/>
</dbReference>
<sequence>MREYSFRTFFTIWFGQLASIIGSGLTNFGLGVWVLTETGSVTQFALIIMFASVPAIVAAPFAGVIVDKWKRKWLMVISDSIAGISTIIIFVLIYFNVFEVWHLYITAAVSSLFSSFQMPAYQATIPLLVPKAQLGRANGLVQMADALSIVFAPVMAGFLLASMGIKGILIIDFFTFIIALSTLLFVKFPELSLSEKDSKKVSFFQDALFGWRYIVDRPGLRGLLVYFAVVNLLLGYFNVLLQPLILSFTNERMLGIALSITGIGMLVGGITMSIWGGPKNRVLAVIGSGAISGLFLMVLGFKESVFLVTLSTCLMFLFLPIGNAASQVIWQSKVPLNVQGRVFALRRMIAISLSPIAYISAGPLVEKVFDPAVQNGGFAQGLTKLIGTGDGRGIGLLFILLGAGWIVTSLVVFLNPRVRGLESEIPDAAATGSEGKDEKVLAGAH</sequence>
<proteinExistence type="predicted"/>
<dbReference type="GO" id="GO:0005886">
    <property type="term" value="C:plasma membrane"/>
    <property type="evidence" value="ECO:0007669"/>
    <property type="project" value="UniProtKB-SubCell"/>
</dbReference>
<dbReference type="Gene3D" id="1.20.1250.20">
    <property type="entry name" value="MFS general substrate transporter like domains"/>
    <property type="match status" value="1"/>
</dbReference>
<evidence type="ECO:0000313" key="9">
    <source>
        <dbReference type="EMBL" id="CAG9606507.1"/>
    </source>
</evidence>
<feature type="transmembrane region" description="Helical" evidence="7">
    <location>
        <begin position="140"/>
        <end position="161"/>
    </location>
</feature>